<sequence>MKKYIVFSISFIILFAVFQILSGYLLTIFYTPDITSAWNQAANLSNNTVIKGGSSYASLLIAFLAAIFAYFTPKLFLKDSIQ</sequence>
<dbReference type="InterPro" id="IPR016174">
    <property type="entry name" value="Di-haem_cyt_TM"/>
</dbReference>
<dbReference type="RefSeq" id="WP_090236954.1">
    <property type="nucleotide sequence ID" value="NZ_FOJW01000006.1"/>
</dbReference>
<feature type="transmembrane region" description="Helical" evidence="1">
    <location>
        <begin position="56"/>
        <end position="77"/>
    </location>
</feature>
<proteinExistence type="predicted"/>
<dbReference type="SUPFAM" id="SSF81342">
    <property type="entry name" value="Transmembrane di-heme cytochromes"/>
    <property type="match status" value="1"/>
</dbReference>
<keyword evidence="1" id="KW-0472">Membrane</keyword>
<evidence type="ECO:0000313" key="3">
    <source>
        <dbReference type="Proteomes" id="UP000198642"/>
    </source>
</evidence>
<name>A0A1I0Y465_9BACI</name>
<dbReference type="AlphaFoldDB" id="A0A1I0Y465"/>
<dbReference type="GO" id="GO:0016020">
    <property type="term" value="C:membrane"/>
    <property type="evidence" value="ECO:0007669"/>
    <property type="project" value="InterPro"/>
</dbReference>
<dbReference type="EMBL" id="FOJW01000006">
    <property type="protein sequence ID" value="SFB07982.1"/>
    <property type="molecule type" value="Genomic_DNA"/>
</dbReference>
<dbReference type="Proteomes" id="UP000198642">
    <property type="component" value="Unassembled WGS sequence"/>
</dbReference>
<dbReference type="STRING" id="237679.SAMN04488072_106235"/>
<gene>
    <name evidence="2" type="ORF">SAMN04488072_106235</name>
</gene>
<reference evidence="2 3" key="1">
    <citation type="submission" date="2016-10" db="EMBL/GenBank/DDBJ databases">
        <authorList>
            <person name="de Groot N.N."/>
        </authorList>
    </citation>
    <scope>NUCLEOTIDE SEQUENCE [LARGE SCALE GENOMIC DNA]</scope>
    <source>
        <strain evidence="2 3">CGMCC 1.3702</strain>
    </source>
</reference>
<evidence type="ECO:0000313" key="2">
    <source>
        <dbReference type="EMBL" id="SFB07982.1"/>
    </source>
</evidence>
<keyword evidence="1" id="KW-1133">Transmembrane helix</keyword>
<dbReference type="OrthoDB" id="2454526at2"/>
<organism evidence="2 3">
    <name type="scientific">Lentibacillus halodurans</name>
    <dbReference type="NCBI Taxonomy" id="237679"/>
    <lineage>
        <taxon>Bacteria</taxon>
        <taxon>Bacillati</taxon>
        <taxon>Bacillota</taxon>
        <taxon>Bacilli</taxon>
        <taxon>Bacillales</taxon>
        <taxon>Bacillaceae</taxon>
        <taxon>Lentibacillus</taxon>
    </lineage>
</organism>
<keyword evidence="3" id="KW-1185">Reference proteome</keyword>
<evidence type="ECO:0000256" key="1">
    <source>
        <dbReference type="SAM" id="Phobius"/>
    </source>
</evidence>
<accession>A0A1I0Y465</accession>
<dbReference type="GO" id="GO:0022904">
    <property type="term" value="P:respiratory electron transport chain"/>
    <property type="evidence" value="ECO:0007669"/>
    <property type="project" value="InterPro"/>
</dbReference>
<protein>
    <submittedName>
        <fullName evidence="2">Uncharacterized protein</fullName>
    </submittedName>
</protein>
<feature type="transmembrane region" description="Helical" evidence="1">
    <location>
        <begin position="7"/>
        <end position="30"/>
    </location>
</feature>
<keyword evidence="1" id="KW-0812">Transmembrane</keyword>